<evidence type="ECO:0000313" key="2">
    <source>
        <dbReference type="EMBL" id="MFC4469809.1"/>
    </source>
</evidence>
<comment type="caution">
    <text evidence="2">The sequence shown here is derived from an EMBL/GenBank/DDBJ whole genome shotgun (WGS) entry which is preliminary data.</text>
</comment>
<dbReference type="InterPro" id="IPR047650">
    <property type="entry name" value="Transpos_IS110"/>
</dbReference>
<dbReference type="InterPro" id="IPR003346">
    <property type="entry name" value="Transposase_20"/>
</dbReference>
<dbReference type="EMBL" id="JBHSFG010000064">
    <property type="protein sequence ID" value="MFC4469809.1"/>
    <property type="molecule type" value="Genomic_DNA"/>
</dbReference>
<dbReference type="RefSeq" id="WP_386349492.1">
    <property type="nucleotide sequence ID" value="NZ_JBHSFG010000064.1"/>
</dbReference>
<keyword evidence="3" id="KW-1185">Reference proteome</keyword>
<sequence>MGEPHFREHHAFLARIYLDQYDQLTSAIKQLTVPVEEAMAPFQPVLDLLDTIPGVNRTVAEVIVAETGGDMTRFASAKNLASWAGLCPGHHESAGKVRSTRVRPGNAHLKGALGMAAFGAARTKGSYLQARYKRLTARRGPMKALIAVEHSIITAIWHMLTDNVPAGTWRWACRSGG</sequence>
<proteinExistence type="predicted"/>
<organism evidence="2 3">
    <name type="scientific">Streptomyces xiangluensis</name>
    <dbReference type="NCBI Taxonomy" id="2665720"/>
    <lineage>
        <taxon>Bacteria</taxon>
        <taxon>Bacillati</taxon>
        <taxon>Actinomycetota</taxon>
        <taxon>Actinomycetes</taxon>
        <taxon>Kitasatosporales</taxon>
        <taxon>Streptomycetaceae</taxon>
        <taxon>Streptomyces</taxon>
    </lineage>
</organism>
<accession>A0ABV8YYH5</accession>
<dbReference type="Proteomes" id="UP001596012">
    <property type="component" value="Unassembled WGS sequence"/>
</dbReference>
<name>A0ABV8YYH5_9ACTN</name>
<dbReference type="PANTHER" id="PTHR33055:SF15">
    <property type="entry name" value="TRANSPOSASE-RELATED"/>
    <property type="match status" value="1"/>
</dbReference>
<evidence type="ECO:0000259" key="1">
    <source>
        <dbReference type="Pfam" id="PF02371"/>
    </source>
</evidence>
<feature type="domain" description="Transposase IS116/IS110/IS902 C-terminal" evidence="1">
    <location>
        <begin position="47"/>
        <end position="133"/>
    </location>
</feature>
<evidence type="ECO:0000313" key="3">
    <source>
        <dbReference type="Proteomes" id="UP001596012"/>
    </source>
</evidence>
<reference evidence="3" key="1">
    <citation type="journal article" date="2019" name="Int. J. Syst. Evol. Microbiol.">
        <title>The Global Catalogue of Microorganisms (GCM) 10K type strain sequencing project: providing services to taxonomists for standard genome sequencing and annotation.</title>
        <authorList>
            <consortium name="The Broad Institute Genomics Platform"/>
            <consortium name="The Broad Institute Genome Sequencing Center for Infectious Disease"/>
            <person name="Wu L."/>
            <person name="Ma J."/>
        </authorList>
    </citation>
    <scope>NUCLEOTIDE SEQUENCE [LARGE SCALE GENOMIC DNA]</scope>
    <source>
        <strain evidence="3">DT43</strain>
    </source>
</reference>
<protein>
    <submittedName>
        <fullName evidence="2">Transposase</fullName>
    </submittedName>
</protein>
<gene>
    <name evidence="2" type="ORF">ACFPH6_35805</name>
</gene>
<dbReference type="Pfam" id="PF02371">
    <property type="entry name" value="Transposase_20"/>
    <property type="match status" value="1"/>
</dbReference>
<dbReference type="PANTHER" id="PTHR33055">
    <property type="entry name" value="TRANSPOSASE FOR INSERTION SEQUENCE ELEMENT IS1111A"/>
    <property type="match status" value="1"/>
</dbReference>